<dbReference type="CDD" id="cd23767">
    <property type="entry name" value="IQCD"/>
    <property type="match status" value="1"/>
</dbReference>
<keyword evidence="4" id="KW-0067">ATP-binding</keyword>
<evidence type="ECO:0000256" key="3">
    <source>
        <dbReference type="ARBA" id="ARBA00022741"/>
    </source>
</evidence>
<evidence type="ECO:0000256" key="7">
    <source>
        <dbReference type="ARBA" id="ARBA00023203"/>
    </source>
</evidence>
<evidence type="ECO:0000256" key="1">
    <source>
        <dbReference type="ARBA" id="ARBA00004496"/>
    </source>
</evidence>
<keyword evidence="7 8" id="KW-0009">Actin-binding</keyword>
<dbReference type="PROSITE" id="PS51456">
    <property type="entry name" value="MYOSIN_MOTOR"/>
    <property type="match status" value="1"/>
</dbReference>
<protein>
    <submittedName>
        <fullName evidence="9">Uncharacterized protein</fullName>
    </submittedName>
</protein>
<dbReference type="GO" id="GO:0005524">
    <property type="term" value="F:ATP binding"/>
    <property type="evidence" value="ECO:0007669"/>
    <property type="project" value="UniProtKB-KW"/>
</dbReference>
<dbReference type="Pfam" id="PF00063">
    <property type="entry name" value="Myosin_head"/>
    <property type="match status" value="1"/>
</dbReference>
<evidence type="ECO:0000256" key="5">
    <source>
        <dbReference type="ARBA" id="ARBA00023123"/>
    </source>
</evidence>
<dbReference type="SUPFAM" id="SSF52540">
    <property type="entry name" value="P-loop containing nucleoside triphosphate hydrolases"/>
    <property type="match status" value="1"/>
</dbReference>
<feature type="region of interest" description="Actin-binding" evidence="8">
    <location>
        <begin position="84"/>
        <end position="106"/>
    </location>
</feature>
<dbReference type="FunFam" id="3.40.850.10:FF:000008">
    <property type="entry name" value="Putative unconventional myosin-IXa"/>
    <property type="match status" value="1"/>
</dbReference>
<accession>A0A183PHI1</accession>
<comment type="similarity">
    <text evidence="8">Belongs to the TRAFAC class myosin-kinesin ATPase superfamily. Myosin family.</text>
</comment>
<evidence type="ECO:0000256" key="8">
    <source>
        <dbReference type="PROSITE-ProRule" id="PRU00782"/>
    </source>
</evidence>
<dbReference type="Gene3D" id="3.40.850.10">
    <property type="entry name" value="Kinesin motor domain"/>
    <property type="match status" value="1"/>
</dbReference>
<evidence type="ECO:0000313" key="9">
    <source>
        <dbReference type="EMBL" id="VDP64388.1"/>
    </source>
</evidence>
<dbReference type="PANTHER" id="PTHR13140:SF709">
    <property type="entry name" value="UNCONVENTIONAL MYOSIN-XV"/>
    <property type="match status" value="1"/>
</dbReference>
<evidence type="ECO:0000313" key="10">
    <source>
        <dbReference type="Proteomes" id="UP000269396"/>
    </source>
</evidence>
<dbReference type="STRING" id="31246.A0A183PHI1"/>
<dbReference type="SMART" id="SM00242">
    <property type="entry name" value="MYSc"/>
    <property type="match status" value="1"/>
</dbReference>
<name>A0A183PHI1_9TREM</name>
<dbReference type="InterPro" id="IPR036961">
    <property type="entry name" value="Kinesin_motor_dom_sf"/>
</dbReference>
<dbReference type="Gene3D" id="1.20.58.530">
    <property type="match status" value="1"/>
</dbReference>
<dbReference type="AlphaFoldDB" id="A0A183PHI1"/>
<dbReference type="EMBL" id="UZAL01033926">
    <property type="protein sequence ID" value="VDP64388.1"/>
    <property type="molecule type" value="Genomic_DNA"/>
</dbReference>
<dbReference type="Gene3D" id="1.20.5.4820">
    <property type="match status" value="1"/>
</dbReference>
<dbReference type="GO" id="GO:0005737">
    <property type="term" value="C:cytoplasm"/>
    <property type="evidence" value="ECO:0007669"/>
    <property type="project" value="UniProtKB-SubCell"/>
</dbReference>
<proteinExistence type="inferred from homology"/>
<keyword evidence="3" id="KW-0547">Nucleotide-binding</keyword>
<evidence type="ECO:0000256" key="6">
    <source>
        <dbReference type="ARBA" id="ARBA00023175"/>
    </source>
</evidence>
<dbReference type="GO" id="GO:0051015">
    <property type="term" value="F:actin filament binding"/>
    <property type="evidence" value="ECO:0007669"/>
    <property type="project" value="TreeGrafter"/>
</dbReference>
<keyword evidence="2" id="KW-0963">Cytoplasm</keyword>
<dbReference type="InterPro" id="IPR027417">
    <property type="entry name" value="P-loop_NTPase"/>
</dbReference>
<keyword evidence="10" id="KW-1185">Reference proteome</keyword>
<evidence type="ECO:0000256" key="2">
    <source>
        <dbReference type="ARBA" id="ARBA00022490"/>
    </source>
</evidence>
<dbReference type="Proteomes" id="UP000269396">
    <property type="component" value="Unassembled WGS sequence"/>
</dbReference>
<dbReference type="GO" id="GO:0007015">
    <property type="term" value="P:actin filament organization"/>
    <property type="evidence" value="ECO:0007669"/>
    <property type="project" value="TreeGrafter"/>
</dbReference>
<keyword evidence="5 8" id="KW-0518">Myosin</keyword>
<dbReference type="PROSITE" id="PS50096">
    <property type="entry name" value="IQ"/>
    <property type="match status" value="1"/>
</dbReference>
<dbReference type="GO" id="GO:0016020">
    <property type="term" value="C:membrane"/>
    <property type="evidence" value="ECO:0007669"/>
    <property type="project" value="TreeGrafter"/>
</dbReference>
<comment type="subcellular location">
    <subcellularLocation>
        <location evidence="1">Cytoplasm</location>
    </subcellularLocation>
</comment>
<comment type="caution">
    <text evidence="8">Lacks conserved residue(s) required for the propagation of feature annotation.</text>
</comment>
<dbReference type="GO" id="GO:0000146">
    <property type="term" value="F:microfilament motor activity"/>
    <property type="evidence" value="ECO:0007669"/>
    <property type="project" value="TreeGrafter"/>
</dbReference>
<reference evidence="9 10" key="1">
    <citation type="submission" date="2018-11" db="EMBL/GenBank/DDBJ databases">
        <authorList>
            <consortium name="Pathogen Informatics"/>
        </authorList>
    </citation>
    <scope>NUCLEOTIDE SEQUENCE [LARGE SCALE GENOMIC DNA]</scope>
    <source>
        <strain>Denwood</strain>
        <strain evidence="10">Zambia</strain>
    </source>
</reference>
<dbReference type="GO" id="GO:0098858">
    <property type="term" value="C:actin-based cell projection"/>
    <property type="evidence" value="ECO:0007669"/>
    <property type="project" value="TreeGrafter"/>
</dbReference>
<organism evidence="9 10">
    <name type="scientific">Schistosoma mattheei</name>
    <dbReference type="NCBI Taxonomy" id="31246"/>
    <lineage>
        <taxon>Eukaryota</taxon>
        <taxon>Metazoa</taxon>
        <taxon>Spiralia</taxon>
        <taxon>Lophotrochozoa</taxon>
        <taxon>Platyhelminthes</taxon>
        <taxon>Trematoda</taxon>
        <taxon>Digenea</taxon>
        <taxon>Strigeidida</taxon>
        <taxon>Schistosomatoidea</taxon>
        <taxon>Schistosomatidae</taxon>
        <taxon>Schistosoma</taxon>
    </lineage>
</organism>
<dbReference type="PANTHER" id="PTHR13140">
    <property type="entry name" value="MYOSIN"/>
    <property type="match status" value="1"/>
</dbReference>
<dbReference type="GO" id="GO:0016459">
    <property type="term" value="C:myosin complex"/>
    <property type="evidence" value="ECO:0007669"/>
    <property type="project" value="UniProtKB-KW"/>
</dbReference>
<sequence length="274" mass="32078">MNKIQGNNSFTIAHFAGEIVYDINGFVDKNREKIRGELLALLTKSKNSAVATMFRNVQAQRTGVSGTGPKLKTSLVLTTMNNSLQQLMEKMRMNKPSFVRCIKPNMKKEPMVFDDAVVMDQLRYGGLLETVRIRKSGFPVRISYEYFIERYSFLLNYEKRKQLKNIVDTRESTAWILMNINIPFGNRTPIQKCVDYEFGKTKLFLRNQLAVNLESLRTIKELCAARTIQRAWRRRDNGLIERARRNAARVIQAWYRGCMTRMLHKRKLYYEQKL</sequence>
<dbReference type="InterPro" id="IPR001609">
    <property type="entry name" value="Myosin_head_motor_dom-like"/>
</dbReference>
<keyword evidence="6" id="KW-0505">Motor protein</keyword>
<gene>
    <name evidence="9" type="ORF">SMTD_LOCUS13817</name>
</gene>
<evidence type="ECO:0000256" key="4">
    <source>
        <dbReference type="ARBA" id="ARBA00022840"/>
    </source>
</evidence>
<dbReference type="Gene3D" id="1.20.120.720">
    <property type="entry name" value="Myosin VI head, motor domain, U50 subdomain"/>
    <property type="match status" value="1"/>
</dbReference>